<dbReference type="SMART" id="SM00448">
    <property type="entry name" value="REC"/>
    <property type="match status" value="1"/>
</dbReference>
<keyword evidence="7" id="KW-1185">Reference proteome</keyword>
<evidence type="ECO:0000259" key="5">
    <source>
        <dbReference type="PROSITE" id="PS50110"/>
    </source>
</evidence>
<feature type="domain" description="Response regulatory" evidence="5">
    <location>
        <begin position="11"/>
        <end position="134"/>
    </location>
</feature>
<comment type="caution">
    <text evidence="6">The sequence shown here is derived from an EMBL/GenBank/DDBJ whole genome shotgun (WGS) entry which is preliminary data.</text>
</comment>
<evidence type="ECO:0000256" key="2">
    <source>
        <dbReference type="ARBA" id="ARBA00023002"/>
    </source>
</evidence>
<dbReference type="Gene3D" id="3.40.50.2300">
    <property type="match status" value="1"/>
</dbReference>
<dbReference type="InterPro" id="IPR001789">
    <property type="entry name" value="Sig_transdc_resp-reg_receiver"/>
</dbReference>
<evidence type="ECO:0000256" key="4">
    <source>
        <dbReference type="PROSITE-ProRule" id="PRU00169"/>
    </source>
</evidence>
<dbReference type="InterPro" id="IPR011006">
    <property type="entry name" value="CheY-like_superfamily"/>
</dbReference>
<dbReference type="OrthoDB" id="109585at2"/>
<evidence type="ECO:0000313" key="7">
    <source>
        <dbReference type="Proteomes" id="UP000400924"/>
    </source>
</evidence>
<dbReference type="PRINTS" id="PR00469">
    <property type="entry name" value="PNDRDTASEII"/>
</dbReference>
<dbReference type="Proteomes" id="UP000400924">
    <property type="component" value="Unassembled WGS sequence"/>
</dbReference>
<dbReference type="EMBL" id="VJZC01000162">
    <property type="protein sequence ID" value="MPY59767.1"/>
    <property type="molecule type" value="Genomic_DNA"/>
</dbReference>
<dbReference type="RefSeq" id="WP_152773236.1">
    <property type="nucleotide sequence ID" value="NZ_VJZC01000162.1"/>
</dbReference>
<dbReference type="InterPro" id="IPR036188">
    <property type="entry name" value="FAD/NAD-bd_sf"/>
</dbReference>
<sequence>MAQSAGPARNVILTVDDDPGVSRAVARDLRRRYGESYRIVRAESGESALEALRELKLRGDQVAVLLADYRMPQMNGIEFLEQALDVYPRARRVLLTAYADTNAAIDAINVIDLDHYLLKPWDPPEEKLYPVLDDLLEAWRAADRTCVGVTKVVGHRWSARSSDVREFLARNQVPYRWFSSDEPEGRRLLAAAEADGERLPLVVTPDGTPLVAPEDAELADRVGLATTPAAEFYDLVVIGGGPAGLGAAVYGASEGLRTVLVERSATGGQAGQSSRIENYLGFPDGVSGAQLTGRARRQATKFGAEILTAREVTALEVNGASRTIRFSDGSAIAAHSVILATGVSYRQLDAPGCGDLTGCGVFYGSALTEAAACQGHDVYIVGGANSAGQAAMYLARHAKSVTLLVRGPSLEASMSHYLIQQIEGMPNITVRTGTVVEAAHGMDHLEQLTLREPASGHTELVDAQWVFVFIGAAPLTDWLEGTLLRDDHGFVLAGPDLTSDGGPPPGWELDRPPYHLETNVPGVFVAGDARAESAKRVASAVGEGAMAVMLVHRYLEQS</sequence>
<dbReference type="PRINTS" id="PR00368">
    <property type="entry name" value="FADPNR"/>
</dbReference>
<comment type="catalytic activity">
    <reaction evidence="3">
        <text>[thioredoxin]-dithiol + NADP(+) = [thioredoxin]-disulfide + NADPH + H(+)</text>
        <dbReference type="Rhea" id="RHEA:20345"/>
        <dbReference type="Rhea" id="RHEA-COMP:10698"/>
        <dbReference type="Rhea" id="RHEA-COMP:10700"/>
        <dbReference type="ChEBI" id="CHEBI:15378"/>
        <dbReference type="ChEBI" id="CHEBI:29950"/>
        <dbReference type="ChEBI" id="CHEBI:50058"/>
        <dbReference type="ChEBI" id="CHEBI:57783"/>
        <dbReference type="ChEBI" id="CHEBI:58349"/>
        <dbReference type="EC" id="1.8.1.9"/>
    </reaction>
</comment>
<name>A0A5N8XK92_9ACTN</name>
<dbReference type="PROSITE" id="PS50110">
    <property type="entry name" value="RESPONSE_REGULATORY"/>
    <property type="match status" value="1"/>
</dbReference>
<feature type="modified residue" description="4-aspartylphosphate" evidence="4">
    <location>
        <position position="68"/>
    </location>
</feature>
<dbReference type="PANTHER" id="PTHR48105">
    <property type="entry name" value="THIOREDOXIN REDUCTASE 1-RELATED-RELATED"/>
    <property type="match status" value="1"/>
</dbReference>
<protein>
    <submittedName>
        <fullName evidence="6">Response regulator</fullName>
    </submittedName>
</protein>
<keyword evidence="2" id="KW-0560">Oxidoreductase</keyword>
<dbReference type="SUPFAM" id="SSF52172">
    <property type="entry name" value="CheY-like"/>
    <property type="match status" value="1"/>
</dbReference>
<evidence type="ECO:0000256" key="3">
    <source>
        <dbReference type="ARBA" id="ARBA00048132"/>
    </source>
</evidence>
<dbReference type="AlphaFoldDB" id="A0A5N8XK92"/>
<dbReference type="Pfam" id="PF00072">
    <property type="entry name" value="Response_reg"/>
    <property type="match status" value="1"/>
</dbReference>
<dbReference type="SUPFAM" id="SSF51905">
    <property type="entry name" value="FAD/NAD(P)-binding domain"/>
    <property type="match status" value="1"/>
</dbReference>
<keyword evidence="4" id="KW-0597">Phosphoprotein</keyword>
<keyword evidence="1" id="KW-0285">Flavoprotein</keyword>
<dbReference type="GO" id="GO:0004791">
    <property type="term" value="F:thioredoxin-disulfide reductase (NADPH) activity"/>
    <property type="evidence" value="ECO:0007669"/>
    <property type="project" value="UniProtKB-EC"/>
</dbReference>
<dbReference type="InterPro" id="IPR023753">
    <property type="entry name" value="FAD/NAD-binding_dom"/>
</dbReference>
<dbReference type="Gene3D" id="3.50.50.60">
    <property type="entry name" value="FAD/NAD(P)-binding domain"/>
    <property type="match status" value="2"/>
</dbReference>
<reference evidence="6 7" key="1">
    <citation type="submission" date="2019-07" db="EMBL/GenBank/DDBJ databases">
        <title>New species of Amycolatopsis and Streptomyces.</title>
        <authorList>
            <person name="Duangmal K."/>
            <person name="Teo W.F.A."/>
            <person name="Lipun K."/>
        </authorList>
    </citation>
    <scope>NUCLEOTIDE SEQUENCE [LARGE SCALE GENOMIC DNA]</scope>
    <source>
        <strain evidence="6 7">NBRC 106415</strain>
    </source>
</reference>
<accession>A0A5N8XK92</accession>
<evidence type="ECO:0000256" key="1">
    <source>
        <dbReference type="ARBA" id="ARBA00022630"/>
    </source>
</evidence>
<dbReference type="GO" id="GO:0000160">
    <property type="term" value="P:phosphorelay signal transduction system"/>
    <property type="evidence" value="ECO:0007669"/>
    <property type="project" value="InterPro"/>
</dbReference>
<organism evidence="6 7">
    <name type="scientific">Streptomyces spongiae</name>
    <dbReference type="NCBI Taxonomy" id="565072"/>
    <lineage>
        <taxon>Bacteria</taxon>
        <taxon>Bacillati</taxon>
        <taxon>Actinomycetota</taxon>
        <taxon>Actinomycetes</taxon>
        <taxon>Kitasatosporales</taxon>
        <taxon>Streptomycetaceae</taxon>
        <taxon>Streptomyces</taxon>
    </lineage>
</organism>
<proteinExistence type="predicted"/>
<dbReference type="InterPro" id="IPR050097">
    <property type="entry name" value="Ferredoxin-NADP_redctase_2"/>
</dbReference>
<gene>
    <name evidence="6" type="ORF">FNH08_22145</name>
</gene>
<dbReference type="Pfam" id="PF07992">
    <property type="entry name" value="Pyr_redox_2"/>
    <property type="match status" value="1"/>
</dbReference>
<evidence type="ECO:0000313" key="6">
    <source>
        <dbReference type="EMBL" id="MPY59767.1"/>
    </source>
</evidence>